<reference evidence="4" key="1">
    <citation type="submission" date="2016-03" db="EMBL/GenBank/DDBJ databases">
        <title>Mechanisms controlling the formation of the plant cell surface in tip-growing cells are functionally conserved among land plants.</title>
        <authorList>
            <person name="Honkanen S."/>
            <person name="Jones V.A."/>
            <person name="Morieri G."/>
            <person name="Champion C."/>
            <person name="Hetherington A.J."/>
            <person name="Kelly S."/>
            <person name="Saint-Marcoux D."/>
            <person name="Proust H."/>
            <person name="Prescott H."/>
            <person name="Dolan L."/>
        </authorList>
    </citation>
    <scope>NUCLEOTIDE SEQUENCE [LARGE SCALE GENOMIC DNA]</scope>
    <source>
        <tissue evidence="4">Whole gametophyte</tissue>
    </source>
</reference>
<dbReference type="InterPro" id="IPR011600">
    <property type="entry name" value="Pept_C14_caspase"/>
</dbReference>
<dbReference type="AlphaFoldDB" id="A0A176VDT2"/>
<evidence type="ECO:0000256" key="2">
    <source>
        <dbReference type="SAM" id="MobiDB-lite"/>
    </source>
</evidence>
<dbReference type="PANTHER" id="PTHR48104">
    <property type="entry name" value="METACASPASE-4"/>
    <property type="match status" value="1"/>
</dbReference>
<dbReference type="GO" id="GO:0005737">
    <property type="term" value="C:cytoplasm"/>
    <property type="evidence" value="ECO:0007669"/>
    <property type="project" value="TreeGrafter"/>
</dbReference>
<dbReference type="Gene3D" id="3.40.50.12660">
    <property type="match status" value="2"/>
</dbReference>
<keyword evidence="5" id="KW-1185">Reference proteome</keyword>
<evidence type="ECO:0000256" key="1">
    <source>
        <dbReference type="ARBA" id="ARBA00009005"/>
    </source>
</evidence>
<dbReference type="SUPFAM" id="SSF52129">
    <property type="entry name" value="Caspase-like"/>
    <property type="match status" value="1"/>
</dbReference>
<evidence type="ECO:0000259" key="3">
    <source>
        <dbReference type="Pfam" id="PF00656"/>
    </source>
</evidence>
<dbReference type="InterPro" id="IPR050452">
    <property type="entry name" value="Metacaspase"/>
</dbReference>
<dbReference type="GO" id="GO:0004197">
    <property type="term" value="F:cysteine-type endopeptidase activity"/>
    <property type="evidence" value="ECO:0007669"/>
    <property type="project" value="InterPro"/>
</dbReference>
<comment type="caution">
    <text evidence="4">The sequence shown here is derived from an EMBL/GenBank/DDBJ whole genome shotgun (WGS) entry which is preliminary data.</text>
</comment>
<organism evidence="4 5">
    <name type="scientific">Marchantia polymorpha subsp. ruderalis</name>
    <dbReference type="NCBI Taxonomy" id="1480154"/>
    <lineage>
        <taxon>Eukaryota</taxon>
        <taxon>Viridiplantae</taxon>
        <taxon>Streptophyta</taxon>
        <taxon>Embryophyta</taxon>
        <taxon>Marchantiophyta</taxon>
        <taxon>Marchantiopsida</taxon>
        <taxon>Marchantiidae</taxon>
        <taxon>Marchantiales</taxon>
        <taxon>Marchantiaceae</taxon>
        <taxon>Marchantia</taxon>
    </lineage>
</organism>
<name>A0A176VDT2_MARPO</name>
<accession>A0A176VDT2</accession>
<evidence type="ECO:0000313" key="5">
    <source>
        <dbReference type="Proteomes" id="UP000077202"/>
    </source>
</evidence>
<dbReference type="GO" id="GO:0006508">
    <property type="term" value="P:proteolysis"/>
    <property type="evidence" value="ECO:0007669"/>
    <property type="project" value="InterPro"/>
</dbReference>
<gene>
    <name evidence="4" type="ORF">AXG93_163s1010</name>
</gene>
<dbReference type="Pfam" id="PF00656">
    <property type="entry name" value="Peptidase_C14"/>
    <property type="match status" value="1"/>
</dbReference>
<feature type="region of interest" description="Disordered" evidence="2">
    <location>
        <begin position="312"/>
        <end position="338"/>
    </location>
</feature>
<feature type="domain" description="Peptidase C14 caspase" evidence="3">
    <location>
        <begin position="2"/>
        <end position="416"/>
    </location>
</feature>
<proteinExistence type="inferred from homology"/>
<dbReference type="PANTHER" id="PTHR48104:SF30">
    <property type="entry name" value="METACASPASE-1"/>
    <property type="match status" value="1"/>
</dbReference>
<dbReference type="InterPro" id="IPR029030">
    <property type="entry name" value="Caspase-like_dom_sf"/>
</dbReference>
<dbReference type="Proteomes" id="UP000077202">
    <property type="component" value="Unassembled WGS sequence"/>
</dbReference>
<sequence length="451" mass="48325">MKKKALLIGCNYPGTKAELHGCVNDVSRMYKCLTDQFGFAEEDITVMIDTDNRSVQPTGVNIKKVLRRLIDESEPGDVLVMHYSGHGTQVPAESGDEEDDGYDEAIVPCDLNLLTDDDFRVLFKDIKDGVNFTFISDSCHSGGLIDHEKEQIGGTANRDFPTGMGIPRGGERGFDFGGVFGRRGESDSGHHHGHHRHHHRDEEEEEESERSEPVDFVNKSLSIETLAEMLSQKTGHEVKPGGIRTSLFELFGDNASPTVKVFVNFIAEKLSGKKQGEGASEGGGGGGSGHGIWGAIGGLAVDFLKTKLDGDDSKPAHHVPSSGVNLSGHAGKKPDATERVADETGVLVSGCMSNETSADANPTGNKAEAYGALSNGIQTILAKRGGPITNGELVTEVRKLLKKQGFTQHPCLYCSDANVNQPFICPRVPSLKPPGAPSRPPGDQPACCRIL</sequence>
<comment type="similarity">
    <text evidence="1">Belongs to the peptidase C14B family.</text>
</comment>
<evidence type="ECO:0000313" key="4">
    <source>
        <dbReference type="EMBL" id="OAE18471.1"/>
    </source>
</evidence>
<feature type="region of interest" description="Disordered" evidence="2">
    <location>
        <begin position="179"/>
        <end position="217"/>
    </location>
</feature>
<dbReference type="EMBL" id="LVLJ01004053">
    <property type="protein sequence ID" value="OAE18471.1"/>
    <property type="molecule type" value="Genomic_DNA"/>
</dbReference>
<protein>
    <recommendedName>
        <fullName evidence="3">Peptidase C14 caspase domain-containing protein</fullName>
    </recommendedName>
</protein>